<dbReference type="EMBL" id="JACHHY010000006">
    <property type="protein sequence ID" value="MBB5017931.1"/>
    <property type="molecule type" value="Genomic_DNA"/>
</dbReference>
<comment type="caution">
    <text evidence="1">The sequence shown here is derived from an EMBL/GenBank/DDBJ whole genome shotgun (WGS) entry which is preliminary data.</text>
</comment>
<proteinExistence type="predicted"/>
<dbReference type="Gene3D" id="3.10.450.50">
    <property type="match status" value="1"/>
</dbReference>
<organism evidence="1 2">
    <name type="scientific">Chitinivorax tropicus</name>
    <dbReference type="NCBI Taxonomy" id="714531"/>
    <lineage>
        <taxon>Bacteria</taxon>
        <taxon>Pseudomonadati</taxon>
        <taxon>Pseudomonadota</taxon>
        <taxon>Betaproteobacteria</taxon>
        <taxon>Chitinivorax</taxon>
    </lineage>
</organism>
<reference evidence="1 2" key="1">
    <citation type="submission" date="2020-08" db="EMBL/GenBank/DDBJ databases">
        <title>Genomic Encyclopedia of Type Strains, Phase IV (KMG-IV): sequencing the most valuable type-strain genomes for metagenomic binning, comparative biology and taxonomic classification.</title>
        <authorList>
            <person name="Goeker M."/>
        </authorList>
    </citation>
    <scope>NUCLEOTIDE SEQUENCE [LARGE SCALE GENOMIC DNA]</scope>
    <source>
        <strain evidence="1 2">DSM 27165</strain>
    </source>
</reference>
<dbReference type="InterPro" id="IPR032710">
    <property type="entry name" value="NTF2-like_dom_sf"/>
</dbReference>
<evidence type="ECO:0000313" key="1">
    <source>
        <dbReference type="EMBL" id="MBB5017931.1"/>
    </source>
</evidence>
<evidence type="ECO:0000313" key="2">
    <source>
        <dbReference type="Proteomes" id="UP000575898"/>
    </source>
</evidence>
<name>A0A840MRT4_9PROT</name>
<dbReference type="AlphaFoldDB" id="A0A840MRT4"/>
<accession>A0A840MRT4</accession>
<gene>
    <name evidence="1" type="ORF">HNQ59_001216</name>
</gene>
<evidence type="ECO:0008006" key="3">
    <source>
        <dbReference type="Google" id="ProtNLM"/>
    </source>
</evidence>
<sequence length="136" mass="15174">MSPIQFLDQFLSMAFNGERDAALALVHPDAQIIPSRPAPSDTIPLYGKLTGPTGMRQLFTLLGALLKPEQFVITTRFTDGRHVAFSGYLKHISVQTDKAFESDWALIARIDEGLLTYYHFYEDTAALEAALMNDTH</sequence>
<dbReference type="SUPFAM" id="SSF54427">
    <property type="entry name" value="NTF2-like"/>
    <property type="match status" value="1"/>
</dbReference>
<keyword evidence="2" id="KW-1185">Reference proteome</keyword>
<dbReference type="RefSeq" id="WP_184036474.1">
    <property type="nucleotide sequence ID" value="NZ_JACHHY010000006.1"/>
</dbReference>
<dbReference type="Proteomes" id="UP000575898">
    <property type="component" value="Unassembled WGS sequence"/>
</dbReference>
<protein>
    <recommendedName>
        <fullName evidence="3">SnoaL-like domain-containing protein</fullName>
    </recommendedName>
</protein>